<feature type="chain" id="PRO_5002202850" evidence="2">
    <location>
        <begin position="20"/>
        <end position="137"/>
    </location>
</feature>
<sequence>MARLMTMAAWLCLSHRLLAQETRQTLTKSYDFIIVGAGSAGSVLANRLSKNEKYSVLLLEAGDEMTNELYVPFTAPFQANANNSWGYTTEPQLSALRDFPGNTANITQGKVMGGTSSLNSMNYVRGSQHDFDQWENK</sequence>
<feature type="domain" description="Glucose-methanol-choline oxidoreductase N-terminal" evidence="3">
    <location>
        <begin position="30"/>
        <end position="137"/>
    </location>
</feature>
<dbReference type="SUPFAM" id="SSF51905">
    <property type="entry name" value="FAD/NAD(P)-binding domain"/>
    <property type="match status" value="1"/>
</dbReference>
<proteinExistence type="evidence at transcript level"/>
<dbReference type="Gene3D" id="3.30.560.10">
    <property type="entry name" value="Glucose Oxidase, domain 3"/>
    <property type="match status" value="1"/>
</dbReference>
<keyword evidence="4" id="KW-0456">Lyase</keyword>
<dbReference type="PANTHER" id="PTHR11552">
    <property type="entry name" value="GLUCOSE-METHANOL-CHOLINE GMC OXIDOREDUCTASE"/>
    <property type="match status" value="1"/>
</dbReference>
<feature type="signal peptide" evidence="2">
    <location>
        <begin position="1"/>
        <end position="19"/>
    </location>
</feature>
<accession>A0A0C9S4F1</accession>
<dbReference type="InterPro" id="IPR012132">
    <property type="entry name" value="GMC_OxRdtase"/>
</dbReference>
<dbReference type="AlphaFoldDB" id="A0A0C9S4F1"/>
<dbReference type="Gene3D" id="3.50.50.60">
    <property type="entry name" value="FAD/NAD(P)-binding domain"/>
    <property type="match status" value="1"/>
</dbReference>
<dbReference type="PANTHER" id="PTHR11552:SF227">
    <property type="entry name" value="GLUCOSE DEHYDROGENASE [FAD, QUINONE]-LIKE PROTEIN"/>
    <property type="match status" value="1"/>
</dbReference>
<evidence type="ECO:0000259" key="3">
    <source>
        <dbReference type="Pfam" id="PF00732"/>
    </source>
</evidence>
<evidence type="ECO:0000256" key="1">
    <source>
        <dbReference type="ARBA" id="ARBA00010790"/>
    </source>
</evidence>
<dbReference type="InterPro" id="IPR000172">
    <property type="entry name" value="GMC_OxRdtase_N"/>
</dbReference>
<organism evidence="4">
    <name type="scientific">Amblyomma americanum</name>
    <name type="common">Lone star tick</name>
    <dbReference type="NCBI Taxonomy" id="6943"/>
    <lineage>
        <taxon>Eukaryota</taxon>
        <taxon>Metazoa</taxon>
        <taxon>Ecdysozoa</taxon>
        <taxon>Arthropoda</taxon>
        <taxon>Chelicerata</taxon>
        <taxon>Arachnida</taxon>
        <taxon>Acari</taxon>
        <taxon>Parasitiformes</taxon>
        <taxon>Ixodida</taxon>
        <taxon>Ixodoidea</taxon>
        <taxon>Ixodidae</taxon>
        <taxon>Amblyomminae</taxon>
        <taxon>Amblyomma</taxon>
    </lineage>
</organism>
<name>A0A0C9S4F1_AMBAM</name>
<dbReference type="EMBL" id="GBZX01000621">
    <property type="protein sequence ID" value="JAG92119.1"/>
    <property type="molecule type" value="mRNA"/>
</dbReference>
<evidence type="ECO:0000313" key="4">
    <source>
        <dbReference type="EMBL" id="JAG92119.1"/>
    </source>
</evidence>
<evidence type="ECO:0000256" key="2">
    <source>
        <dbReference type="SAM" id="SignalP"/>
    </source>
</evidence>
<protein>
    <submittedName>
        <fullName evidence="4">Putative glucose dehydrogenase/choline dehydrogenase/mandelonitrile lyase gmc oxidoreductase family</fullName>
    </submittedName>
</protein>
<dbReference type="Pfam" id="PF00732">
    <property type="entry name" value="GMC_oxred_N"/>
    <property type="match status" value="1"/>
</dbReference>
<dbReference type="GO" id="GO:0050660">
    <property type="term" value="F:flavin adenine dinucleotide binding"/>
    <property type="evidence" value="ECO:0007669"/>
    <property type="project" value="InterPro"/>
</dbReference>
<reference evidence="4" key="1">
    <citation type="journal article" date="2015" name="PLoS ONE">
        <title>An Insight into the Sialome of the Lone Star Tick, Amblyomma americanum, with a Glimpse on Its Time Dependent Gene Expression.</title>
        <authorList>
            <person name="Karim S."/>
            <person name="Ribeiro J.M."/>
        </authorList>
    </citation>
    <scope>NUCLEOTIDE SEQUENCE</scope>
    <source>
        <tissue evidence="4">Salivary gland</tissue>
    </source>
</reference>
<dbReference type="GO" id="GO:0016614">
    <property type="term" value="F:oxidoreductase activity, acting on CH-OH group of donors"/>
    <property type="evidence" value="ECO:0007669"/>
    <property type="project" value="InterPro"/>
</dbReference>
<comment type="similarity">
    <text evidence="1">Belongs to the GMC oxidoreductase family.</text>
</comment>
<dbReference type="GO" id="GO:0016829">
    <property type="term" value="F:lyase activity"/>
    <property type="evidence" value="ECO:0007669"/>
    <property type="project" value="UniProtKB-KW"/>
</dbReference>
<keyword evidence="2" id="KW-0732">Signal</keyword>
<dbReference type="InterPro" id="IPR036188">
    <property type="entry name" value="FAD/NAD-bd_sf"/>
</dbReference>